<dbReference type="InterPro" id="IPR045864">
    <property type="entry name" value="aa-tRNA-synth_II/BPL/LPL"/>
</dbReference>
<dbReference type="AlphaFoldDB" id="A0A6I5MZR1"/>
<dbReference type="PANTHER" id="PTHR12835">
    <property type="entry name" value="BIOTIN PROTEIN LIGASE"/>
    <property type="match status" value="1"/>
</dbReference>
<dbReference type="RefSeq" id="WP_163227251.1">
    <property type="nucleotide sequence ID" value="NZ_VYSG01000001.1"/>
</dbReference>
<name>A0A6I5MZR1_9BIFI</name>
<dbReference type="GO" id="GO:0004077">
    <property type="term" value="F:biotin--[biotin carboxyl-carrier protein] ligase activity"/>
    <property type="evidence" value="ECO:0007669"/>
    <property type="project" value="TreeGrafter"/>
</dbReference>
<evidence type="ECO:0000313" key="2">
    <source>
        <dbReference type="EMBL" id="NEG69716.1"/>
    </source>
</evidence>
<dbReference type="Gene3D" id="3.30.930.10">
    <property type="entry name" value="Bira Bifunctional Protein, Domain 2"/>
    <property type="match status" value="1"/>
</dbReference>
<dbReference type="PANTHER" id="PTHR12835:SF5">
    <property type="entry name" value="BIOTIN--PROTEIN LIGASE"/>
    <property type="match status" value="1"/>
</dbReference>
<feature type="domain" description="BPL/LPL catalytic" evidence="1">
    <location>
        <begin position="85"/>
        <end position="189"/>
    </location>
</feature>
<accession>A0A6I5MZR1</accession>
<evidence type="ECO:0000313" key="3">
    <source>
        <dbReference type="Proteomes" id="UP000469292"/>
    </source>
</evidence>
<sequence length="321" mass="34478">MKLQNLMALRAMEPRLAESGAVARFVRVLDAVDSTDREARRLLADESFVRSLAYDGDSCGELGTITDPRQLDDATITANSGHGIGAVVADFELEPHGRFGRRWVSIPGQSLSMTLVTLVPTALVDDAALRGWLAPVGCLALIDAIRGVVGASGAASADGLRGLTLKWPNDIYLNGLRLGSVNVDAVPVDGVPGHTAIVYSFGANLTVRADYLPTPQATSLRMHVGKLPAFERLRDEIVAETMRALNVRLIELSAEPSFARVRFHDEAQRLCPMRGRVVTFQLDDGSRLGGRIVALNDDASITMETSDGPHVLRTVDVGIMA</sequence>
<protein>
    <recommendedName>
        <fullName evidence="1">BPL/LPL catalytic domain-containing protein</fullName>
    </recommendedName>
</protein>
<gene>
    <name evidence="2" type="ORF">F6S87_03640</name>
</gene>
<reference evidence="2 3" key="1">
    <citation type="submission" date="2019-09" db="EMBL/GenBank/DDBJ databases">
        <title>Phylogenetic characterization of a novel taxon of the genus Bifidobacterium: Bifidobacterium choloepi sp. nov.</title>
        <authorList>
            <person name="Modesto M."/>
            <person name="Satti M."/>
        </authorList>
    </citation>
    <scope>NUCLEOTIDE SEQUENCE [LARGE SCALE GENOMIC DNA]</scope>
    <source>
        <strain evidence="2 3">BRDM6</strain>
    </source>
</reference>
<dbReference type="Pfam" id="PF03099">
    <property type="entry name" value="BPL_LplA_LipB"/>
    <property type="match status" value="1"/>
</dbReference>
<organism evidence="2 3">
    <name type="scientific">Bifidobacterium choloepi</name>
    <dbReference type="NCBI Taxonomy" id="2614131"/>
    <lineage>
        <taxon>Bacteria</taxon>
        <taxon>Bacillati</taxon>
        <taxon>Actinomycetota</taxon>
        <taxon>Actinomycetes</taxon>
        <taxon>Bifidobacteriales</taxon>
        <taxon>Bifidobacteriaceae</taxon>
        <taxon>Bifidobacterium</taxon>
    </lineage>
</organism>
<dbReference type="GO" id="GO:0005737">
    <property type="term" value="C:cytoplasm"/>
    <property type="evidence" value="ECO:0007669"/>
    <property type="project" value="TreeGrafter"/>
</dbReference>
<dbReference type="InterPro" id="IPR004143">
    <property type="entry name" value="BPL_LPL_catalytic"/>
</dbReference>
<comment type="caution">
    <text evidence="2">The sequence shown here is derived from an EMBL/GenBank/DDBJ whole genome shotgun (WGS) entry which is preliminary data.</text>
</comment>
<keyword evidence="3" id="KW-1185">Reference proteome</keyword>
<proteinExistence type="predicted"/>
<evidence type="ECO:0000259" key="1">
    <source>
        <dbReference type="Pfam" id="PF03099"/>
    </source>
</evidence>
<dbReference type="SUPFAM" id="SSF55681">
    <property type="entry name" value="Class II aaRS and biotin synthetases"/>
    <property type="match status" value="1"/>
</dbReference>
<dbReference type="EMBL" id="VYSG01000001">
    <property type="protein sequence ID" value="NEG69716.1"/>
    <property type="molecule type" value="Genomic_DNA"/>
</dbReference>
<dbReference type="Proteomes" id="UP000469292">
    <property type="component" value="Unassembled WGS sequence"/>
</dbReference>